<gene>
    <name evidence="2" type="ORF">K444DRAFT_182029</name>
</gene>
<feature type="transmembrane region" description="Helical" evidence="1">
    <location>
        <begin position="147"/>
        <end position="166"/>
    </location>
</feature>
<dbReference type="GeneID" id="36578903"/>
<evidence type="ECO:0000313" key="2">
    <source>
        <dbReference type="EMBL" id="PMD65523.1"/>
    </source>
</evidence>
<dbReference type="EMBL" id="KZ613746">
    <property type="protein sequence ID" value="PMD65523.1"/>
    <property type="molecule type" value="Genomic_DNA"/>
</dbReference>
<keyword evidence="1" id="KW-1133">Transmembrane helix</keyword>
<reference evidence="2 3" key="1">
    <citation type="submission" date="2016-04" db="EMBL/GenBank/DDBJ databases">
        <title>A degradative enzymes factory behind the ericoid mycorrhizal symbiosis.</title>
        <authorList>
            <consortium name="DOE Joint Genome Institute"/>
            <person name="Martino E."/>
            <person name="Morin E."/>
            <person name="Grelet G."/>
            <person name="Kuo A."/>
            <person name="Kohler A."/>
            <person name="Daghino S."/>
            <person name="Barry K."/>
            <person name="Choi C."/>
            <person name="Cichocki N."/>
            <person name="Clum A."/>
            <person name="Copeland A."/>
            <person name="Hainaut M."/>
            <person name="Haridas S."/>
            <person name="Labutti K."/>
            <person name="Lindquist E."/>
            <person name="Lipzen A."/>
            <person name="Khouja H.-R."/>
            <person name="Murat C."/>
            <person name="Ohm R."/>
            <person name="Olson A."/>
            <person name="Spatafora J."/>
            <person name="Veneault-Fourrey C."/>
            <person name="Henrissat B."/>
            <person name="Grigoriev I."/>
            <person name="Martin F."/>
            <person name="Perotto S."/>
        </authorList>
    </citation>
    <scope>NUCLEOTIDE SEQUENCE [LARGE SCALE GENOMIC DNA]</scope>
    <source>
        <strain evidence="2 3">E</strain>
    </source>
</reference>
<keyword evidence="1" id="KW-0472">Membrane</keyword>
<dbReference type="Proteomes" id="UP000235371">
    <property type="component" value="Unassembled WGS sequence"/>
</dbReference>
<dbReference type="RefSeq" id="XP_024742427.1">
    <property type="nucleotide sequence ID" value="XM_024870821.1"/>
</dbReference>
<proteinExistence type="predicted"/>
<accession>A0A2J6TR77</accession>
<dbReference type="InParanoid" id="A0A2J6TR77"/>
<evidence type="ECO:0000313" key="3">
    <source>
        <dbReference type="Proteomes" id="UP000235371"/>
    </source>
</evidence>
<keyword evidence="1" id="KW-0812">Transmembrane</keyword>
<dbReference type="AlphaFoldDB" id="A0A2J6TR77"/>
<protein>
    <submittedName>
        <fullName evidence="2">Uncharacterized protein</fullName>
    </submittedName>
</protein>
<keyword evidence="3" id="KW-1185">Reference proteome</keyword>
<dbReference type="OrthoDB" id="10407765at2759"/>
<evidence type="ECO:0000256" key="1">
    <source>
        <dbReference type="SAM" id="Phobius"/>
    </source>
</evidence>
<sequence length="169" mass="19707">MRSRKGLKSSGGTKKTSTSISLTNLVQLTRHQQQIVLSSVEHSASITQLCLVLYNQTHPSFINHPTPLVQPHMEFDAGARRLLLVHFVSFFNLGQLHLRVDALLVTFVHTLEGILLLWELFTTRWVQFYERQQWQDQARREVRIPSVKKLVFILFLHFCLFLLLLLEIF</sequence>
<organism evidence="2 3">
    <name type="scientific">Hyaloscypha bicolor E</name>
    <dbReference type="NCBI Taxonomy" id="1095630"/>
    <lineage>
        <taxon>Eukaryota</taxon>
        <taxon>Fungi</taxon>
        <taxon>Dikarya</taxon>
        <taxon>Ascomycota</taxon>
        <taxon>Pezizomycotina</taxon>
        <taxon>Leotiomycetes</taxon>
        <taxon>Helotiales</taxon>
        <taxon>Hyaloscyphaceae</taxon>
        <taxon>Hyaloscypha</taxon>
        <taxon>Hyaloscypha bicolor</taxon>
    </lineage>
</organism>
<name>A0A2J6TR77_9HELO</name>